<dbReference type="InterPro" id="IPR005446">
    <property type="entry name" value="VDCC_L_a1su"/>
</dbReference>
<evidence type="ECO:0000256" key="3">
    <source>
        <dbReference type="ARBA" id="ARBA00022568"/>
    </source>
</evidence>
<comment type="subcellular location">
    <subcellularLocation>
        <location evidence="17">Cell membrane</location>
        <location evidence="17">Sarcolemma</location>
        <location evidence="17">T-tubule</location>
        <topology evidence="17">Multi-pass membrane protein</topology>
    </subcellularLocation>
    <subcellularLocation>
        <location evidence="20">Membrane</location>
        <topology evidence="20">Multi-pass membrane protein</topology>
    </subcellularLocation>
</comment>
<dbReference type="Gene3D" id="1.10.287.70">
    <property type="match status" value="3"/>
</dbReference>
<evidence type="ECO:0000256" key="22">
    <source>
        <dbReference type="SAM" id="Phobius"/>
    </source>
</evidence>
<evidence type="ECO:0000256" key="19">
    <source>
        <dbReference type="PIRSR" id="PIRSR602077-1"/>
    </source>
</evidence>
<dbReference type="FunFam" id="1.10.238.10:FF:000063">
    <property type="entry name" value="Voltage-dependent N-type calcium channel subunit alpha"/>
    <property type="match status" value="1"/>
</dbReference>
<dbReference type="GO" id="GO:0002074">
    <property type="term" value="P:extraocular skeletal muscle development"/>
    <property type="evidence" value="ECO:0007669"/>
    <property type="project" value="Ensembl"/>
</dbReference>
<feature type="transmembrane region" description="Helical" evidence="22">
    <location>
        <begin position="302"/>
        <end position="328"/>
    </location>
</feature>
<keyword evidence="25" id="KW-1185">Reference proteome</keyword>
<dbReference type="GO" id="GO:0007528">
    <property type="term" value="P:neuromuscular junction development"/>
    <property type="evidence" value="ECO:0007669"/>
    <property type="project" value="Ensembl"/>
</dbReference>
<dbReference type="InterPro" id="IPR031649">
    <property type="entry name" value="GPHH_dom"/>
</dbReference>
<keyword evidence="14" id="KW-0325">Glycoprotein</keyword>
<dbReference type="InterPro" id="IPR005450">
    <property type="entry name" value="VDCC_L_a1ssu"/>
</dbReference>
<dbReference type="Ensembl" id="ENSVURT00010005873.1">
    <property type="protein sequence ID" value="ENSVURP00010005188.1"/>
    <property type="gene ID" value="ENSVURG00010004042.1"/>
</dbReference>
<comment type="catalytic activity">
    <reaction evidence="16">
        <text>Ca(2+)(in) = Ca(2+)(out)</text>
        <dbReference type="Rhea" id="RHEA:29671"/>
        <dbReference type="ChEBI" id="CHEBI:29108"/>
    </reaction>
</comment>
<dbReference type="GO" id="GO:0006941">
    <property type="term" value="P:striated muscle contraction"/>
    <property type="evidence" value="ECO:0007669"/>
    <property type="project" value="Ensembl"/>
</dbReference>
<dbReference type="InterPro" id="IPR027359">
    <property type="entry name" value="Volt_channel_dom_sf"/>
</dbReference>
<evidence type="ECO:0000259" key="23">
    <source>
        <dbReference type="PROSITE" id="PS50222"/>
    </source>
</evidence>
<feature type="compositionally biased region" description="Low complexity" evidence="21">
    <location>
        <begin position="1282"/>
        <end position="1291"/>
    </location>
</feature>
<reference evidence="25" key="1">
    <citation type="submission" date="2018-12" db="EMBL/GenBank/DDBJ databases">
        <authorList>
            <person name="Yazar S."/>
        </authorList>
    </citation>
    <scope>NUCLEOTIDE SEQUENCE [LARGE SCALE GENOMIC DNA]</scope>
</reference>
<feature type="region of interest" description="Disordered" evidence="21">
    <location>
        <begin position="398"/>
        <end position="424"/>
    </location>
</feature>
<dbReference type="Gene3D" id="6.10.250.2180">
    <property type="match status" value="1"/>
</dbReference>
<dbReference type="PRINTS" id="PR01630">
    <property type="entry name" value="LVDCCALPHA1"/>
</dbReference>
<keyword evidence="1" id="KW-0813">Transport</keyword>
<dbReference type="GO" id="GO:0008331">
    <property type="term" value="F:high voltage-gated calcium channel activity"/>
    <property type="evidence" value="ECO:0007669"/>
    <property type="project" value="Ensembl"/>
</dbReference>
<feature type="transmembrane region" description="Helical" evidence="22">
    <location>
        <begin position="467"/>
        <end position="486"/>
    </location>
</feature>
<keyword evidence="6 19" id="KW-0479">Metal-binding</keyword>
<evidence type="ECO:0000313" key="24">
    <source>
        <dbReference type="Ensembl" id="ENSVURP00010005188.1"/>
    </source>
</evidence>
<dbReference type="FunFam" id="1.20.120.350:FF:000006">
    <property type="entry name" value="Voltage-dependent L-type calcium channel subunit alpha"/>
    <property type="match status" value="1"/>
</dbReference>
<keyword evidence="5 22" id="KW-0812">Transmembrane</keyword>
<name>A0A4X2JZS1_VOMUR</name>
<dbReference type="Proteomes" id="UP000314987">
    <property type="component" value="Unassembled WGS sequence"/>
</dbReference>
<dbReference type="Pfam" id="PF16905">
    <property type="entry name" value="GPHH"/>
    <property type="match status" value="1"/>
</dbReference>
<evidence type="ECO:0000256" key="4">
    <source>
        <dbReference type="ARBA" id="ARBA00022673"/>
    </source>
</evidence>
<dbReference type="InterPro" id="IPR050599">
    <property type="entry name" value="VDCC_alpha-1_subunit"/>
</dbReference>
<evidence type="ECO:0000256" key="18">
    <source>
        <dbReference type="ARBA" id="ARBA00061374"/>
    </source>
</evidence>
<feature type="binding site" evidence="19">
    <location>
        <position position="281"/>
    </location>
    <ligand>
        <name>Ca(2+)</name>
        <dbReference type="ChEBI" id="CHEBI:29108"/>
    </ligand>
</feature>
<evidence type="ECO:0000256" key="7">
    <source>
        <dbReference type="ARBA" id="ARBA00022737"/>
    </source>
</evidence>
<keyword evidence="2" id="KW-0597">Phosphoprotein</keyword>
<keyword evidence="13" id="KW-1015">Disulfide bond</keyword>
<sequence>FREFTKEREKAKSRGTFQKLREKQQLEEDLKGYMNWITQAEVMDIDDIRERKLSSDEGGSDTESLYEIEGLNKFIQFLRHWRQWNRIFRRKCQEVVKSKIFYWLVILVVALNTLSIASEHHLQPLWLTHLQDVANRVLLTLFTIEMLMKMYGLGLQQYFMSVFNRFDCFVVCSGLLEIILVESGVMTPLGISVLRCIRLLRIFKITKYWTSLSNLVASLLNSVRSIASLLLLLFLFIIIFALLGMQLFGGKYDFEDTEVRRSTFDNFPQALISVFQILTGEDWNSIMYNGIMAYGGPSYPGVLVCIYFIILFICGNYILLNVFLAIAVDNLAEAESLTSAQKAKAEEKKRRRMSKGLPDKSEEEKLILAKKLEQKSKGEGIPTTAKLKVDEFESNVNEVKDPYPSADFPGDDEEEEPEIPLSPRPRPLAELQLKEKAVPMPEASSFFIFSPTNKIRVLCHRIVNATWFTNFILLFILLSSISLAAEDPIQAESFRNKILGYFDIAFTSVFTVEIVLKMTAYGAFLHKGSFLRNYFNILDLLVVAVSLISMGIESSTISVVKILRVLRVLRPLRAINRAKGLKVRAPKEGFRGGKKAAKSLKGLGFPLLRGYYYVYKDGDPNQMQVYPREWLHNDFNFDNVLSAMLALFTVSTFEGWPQLLYKAIDTHTEDMGPVYNNRVEMAIFFIIYIILIAFFMMNIFVGFIIVTFQEQGETEYKNCELDKNQRQCVQYALKARPLRCYIPKNPYQYKVWYIVTSSYFEYLMFALIMLNTICLGMQHYNQSEEMNHISDILNVAFTIIFTLEMILKLMAFKAKGYFGDPWNVFDFLIVIGSIIDVILSEIDDPDESARISSAFFRLFRVMRLIKLLSRGEGVRTLLWTFIKSFQALPYVALLIVMLFFIYAVIGMQMFGKIAMVDGTQINRNNNFQTFPQAVLLLFRCATGEAWQEILLACSYGKLCDPKSDANVGEEYTCGTGFAYFYFISFYMLCAFLIINLFVAVIMDNFDYLTRDWSILGPHHLDEFKKIWAEYDPEAKGRIKHLDVVTLLRRIQPPLGFGKFCPHRVACKRLVSMNMPLNSDGTVTFNATLFALVRTALKIKTEGNFEQANEELRAIIKKIWKRTSMKLLDQVIPPIGDDEVTVGKFYATFLIQEHFRKFMKRQEEYYGYRPKKDTVQIQAGLRSIEEEAAPEIHRAISGDLTAEEELERAMVEAAMEEGIYRRTGGLFGQVDTFLERTDSLPPHVASQRPLQFTEMEMEDMDSPVFLDDFPPEPPANPLARTHANTNASNANTNNANSCVFSRWRLETVSPRLGDDSLGEGKTARISIILPWEGKGRSFTSFFR</sequence>
<reference evidence="24" key="2">
    <citation type="submission" date="2025-08" db="UniProtKB">
        <authorList>
            <consortium name="Ensembl"/>
        </authorList>
    </citation>
    <scope>IDENTIFICATION</scope>
</reference>
<keyword evidence="11" id="KW-0406">Ion transport</keyword>
<keyword evidence="8 19" id="KW-0106">Calcium</keyword>
<evidence type="ECO:0000256" key="9">
    <source>
        <dbReference type="ARBA" id="ARBA00022882"/>
    </source>
</evidence>
<dbReference type="SUPFAM" id="SSF81324">
    <property type="entry name" value="Voltage-gated potassium channels"/>
    <property type="match status" value="3"/>
</dbReference>
<evidence type="ECO:0000256" key="15">
    <source>
        <dbReference type="ARBA" id="ARBA00023303"/>
    </source>
</evidence>
<keyword evidence="12 22" id="KW-0472">Membrane</keyword>
<dbReference type="PROSITE" id="PS50222">
    <property type="entry name" value="EF_HAND_2"/>
    <property type="match status" value="1"/>
</dbReference>
<evidence type="ECO:0000256" key="6">
    <source>
        <dbReference type="ARBA" id="ARBA00022723"/>
    </source>
</evidence>
<feature type="transmembrane region" description="Helical" evidence="22">
    <location>
        <begin position="226"/>
        <end position="245"/>
    </location>
</feature>
<evidence type="ECO:0000256" key="17">
    <source>
        <dbReference type="ARBA" id="ARBA00037842"/>
    </source>
</evidence>
<reference evidence="24" key="3">
    <citation type="submission" date="2025-09" db="UniProtKB">
        <authorList>
            <consortium name="Ensembl"/>
        </authorList>
    </citation>
    <scope>IDENTIFICATION</scope>
</reference>
<evidence type="ECO:0000256" key="5">
    <source>
        <dbReference type="ARBA" id="ARBA00022692"/>
    </source>
</evidence>
<comment type="function">
    <text evidence="20">Voltage-sensitive calcium channels (VSCC) mediate the entry of calcium ions into excitable cells and are also involved in a variety of calcium-dependent processes, including muscle contraction, hormone or neurotransmitter release, gene expression, cell motility, cell division and cell death.</text>
</comment>
<feature type="transmembrane region" description="Helical" evidence="22">
    <location>
        <begin position="681"/>
        <end position="708"/>
    </location>
</feature>
<feature type="compositionally biased region" description="Acidic residues" evidence="21">
    <location>
        <begin position="409"/>
        <end position="418"/>
    </location>
</feature>
<dbReference type="Pfam" id="PF00520">
    <property type="entry name" value="Ion_trans"/>
    <property type="match status" value="4"/>
</dbReference>
<dbReference type="GO" id="GO:0098703">
    <property type="term" value="P:calcium ion import across plasma membrane"/>
    <property type="evidence" value="ECO:0007669"/>
    <property type="project" value="TreeGrafter"/>
</dbReference>
<dbReference type="SMART" id="SM01062">
    <property type="entry name" value="Ca_chan_IQ"/>
    <property type="match status" value="1"/>
</dbReference>
<dbReference type="InterPro" id="IPR002077">
    <property type="entry name" value="VDCCAlpha1"/>
</dbReference>
<dbReference type="Gene3D" id="6.10.250.2500">
    <property type="match status" value="1"/>
</dbReference>
<gene>
    <name evidence="24" type="primary">CACNA1S</name>
</gene>
<dbReference type="PANTHER" id="PTHR45628:SF9">
    <property type="entry name" value="VOLTAGE-DEPENDENT L-TYPE CALCIUM CHANNEL SUBUNIT ALPHA-1S"/>
    <property type="match status" value="1"/>
</dbReference>
<dbReference type="GO" id="GO:0030315">
    <property type="term" value="C:T-tubule"/>
    <property type="evidence" value="ECO:0007669"/>
    <property type="project" value="UniProtKB-SubCell"/>
</dbReference>
<dbReference type="GO" id="GO:0005891">
    <property type="term" value="C:voltage-gated calcium channel complex"/>
    <property type="evidence" value="ECO:0007669"/>
    <property type="project" value="Ensembl"/>
</dbReference>
<dbReference type="GO" id="GO:0051209">
    <property type="term" value="P:release of sequestered calcium ion into cytosol"/>
    <property type="evidence" value="ECO:0007669"/>
    <property type="project" value="Ensembl"/>
</dbReference>
<feature type="region of interest" description="Disordered" evidence="21">
    <location>
        <begin position="1272"/>
        <end position="1291"/>
    </location>
</feature>
<evidence type="ECO:0000256" key="12">
    <source>
        <dbReference type="ARBA" id="ARBA00023136"/>
    </source>
</evidence>
<dbReference type="GO" id="GO:0043501">
    <property type="term" value="P:skeletal muscle adaptation"/>
    <property type="evidence" value="ECO:0007669"/>
    <property type="project" value="Ensembl"/>
</dbReference>
<dbReference type="Gene3D" id="1.20.120.350">
    <property type="entry name" value="Voltage-gated potassium channels. Chain C"/>
    <property type="match status" value="3"/>
</dbReference>
<feature type="domain" description="EF-hand" evidence="23">
    <location>
        <begin position="1018"/>
        <end position="1053"/>
    </location>
</feature>
<accession>A0A4X2JZS1</accession>
<dbReference type="FunFam" id="1.10.287.70:FF:000021">
    <property type="entry name" value="Voltage-dependent L-type calcium channel subunit alpha"/>
    <property type="match status" value="1"/>
</dbReference>
<feature type="transmembrane region" description="Helical" evidence="22">
    <location>
        <begin position="887"/>
        <end position="905"/>
    </location>
</feature>
<keyword evidence="9 20" id="KW-0851">Voltage-gated channel</keyword>
<keyword evidence="7" id="KW-0677">Repeat</keyword>
<dbReference type="FunFam" id="1.20.120.350:FF:000040">
    <property type="entry name" value="Voltage-dependent L-type calcium channel subunit alpha"/>
    <property type="match status" value="1"/>
</dbReference>
<comment type="similarity">
    <text evidence="18">Belongs to the calcium channel alpha-1 subunit (TC 1.A.1.11) family. CACNA1S subfamily.</text>
</comment>
<evidence type="ECO:0000256" key="16">
    <source>
        <dbReference type="ARBA" id="ARBA00036634"/>
    </source>
</evidence>
<evidence type="ECO:0000256" key="20">
    <source>
        <dbReference type="RuleBase" id="RU003808"/>
    </source>
</evidence>
<feature type="binding site" evidence="19">
    <location>
        <position position="654"/>
    </location>
    <ligand>
        <name>Ca(2+)</name>
        <dbReference type="ChEBI" id="CHEBI:29108"/>
    </ligand>
</feature>
<evidence type="ECO:0000256" key="11">
    <source>
        <dbReference type="ARBA" id="ARBA00023065"/>
    </source>
</evidence>
<dbReference type="GO" id="GO:0007029">
    <property type="term" value="P:endoplasmic reticulum organization"/>
    <property type="evidence" value="ECO:0007669"/>
    <property type="project" value="Ensembl"/>
</dbReference>
<feature type="transmembrane region" description="Helical" evidence="22">
    <location>
        <begin position="759"/>
        <end position="780"/>
    </location>
</feature>
<feature type="transmembrane region" description="Helical" evidence="22">
    <location>
        <begin position="979"/>
        <end position="1002"/>
    </location>
</feature>
<feature type="transmembrane region" description="Helical" evidence="22">
    <location>
        <begin position="498"/>
        <end position="520"/>
    </location>
</feature>
<evidence type="ECO:0000313" key="25">
    <source>
        <dbReference type="Proteomes" id="UP000314987"/>
    </source>
</evidence>
<evidence type="ECO:0000256" key="21">
    <source>
        <dbReference type="SAM" id="MobiDB-lite"/>
    </source>
</evidence>
<evidence type="ECO:0000256" key="8">
    <source>
        <dbReference type="ARBA" id="ARBA00022837"/>
    </source>
</evidence>
<feature type="transmembrane region" description="Helical" evidence="22">
    <location>
        <begin position="792"/>
        <end position="812"/>
    </location>
</feature>
<dbReference type="InterPro" id="IPR005821">
    <property type="entry name" value="Ion_trans_dom"/>
</dbReference>
<dbReference type="GeneTree" id="ENSGT00940000158289"/>
<evidence type="ECO:0000256" key="1">
    <source>
        <dbReference type="ARBA" id="ARBA00022448"/>
    </source>
</evidence>
<dbReference type="InterPro" id="IPR014873">
    <property type="entry name" value="VDCC_a1su_IQ"/>
</dbReference>
<keyword evidence="15" id="KW-0407">Ion channel</keyword>
<evidence type="ECO:0000256" key="14">
    <source>
        <dbReference type="ARBA" id="ARBA00023180"/>
    </source>
</evidence>
<dbReference type="GO" id="GO:0005509">
    <property type="term" value="F:calcium ion binding"/>
    <property type="evidence" value="ECO:0007669"/>
    <property type="project" value="InterPro"/>
</dbReference>
<keyword evidence="3 20" id="KW-0109">Calcium transport</keyword>
<dbReference type="GO" id="GO:0048741">
    <property type="term" value="P:skeletal muscle fiber development"/>
    <property type="evidence" value="ECO:0007669"/>
    <property type="project" value="Ensembl"/>
</dbReference>
<dbReference type="PRINTS" id="PR01634">
    <property type="entry name" value="LVDCCALPHA1S"/>
</dbReference>
<dbReference type="PRINTS" id="PR00167">
    <property type="entry name" value="CACHANNEL"/>
</dbReference>
<dbReference type="GO" id="GO:0031674">
    <property type="term" value="C:I band"/>
    <property type="evidence" value="ECO:0007669"/>
    <property type="project" value="Ensembl"/>
</dbReference>
<feature type="region of interest" description="Disordered" evidence="21">
    <location>
        <begin position="340"/>
        <end position="361"/>
    </location>
</feature>
<evidence type="ECO:0000256" key="10">
    <source>
        <dbReference type="ARBA" id="ARBA00022989"/>
    </source>
</evidence>
<organism evidence="24 25">
    <name type="scientific">Vombatus ursinus</name>
    <name type="common">Common wombat</name>
    <dbReference type="NCBI Taxonomy" id="29139"/>
    <lineage>
        <taxon>Eukaryota</taxon>
        <taxon>Metazoa</taxon>
        <taxon>Chordata</taxon>
        <taxon>Craniata</taxon>
        <taxon>Vertebrata</taxon>
        <taxon>Euteleostomi</taxon>
        <taxon>Mammalia</taxon>
        <taxon>Metatheria</taxon>
        <taxon>Diprotodontia</taxon>
        <taxon>Vombatidae</taxon>
        <taxon>Vombatus</taxon>
    </lineage>
</organism>
<dbReference type="GO" id="GO:0016529">
    <property type="term" value="C:sarcoplasmic reticulum"/>
    <property type="evidence" value="ECO:0007669"/>
    <property type="project" value="Ensembl"/>
</dbReference>
<dbReference type="Pfam" id="PF08763">
    <property type="entry name" value="Ca_chan_IQ"/>
    <property type="match status" value="1"/>
</dbReference>
<feature type="transmembrane region" description="Helical" evidence="22">
    <location>
        <begin position="100"/>
        <end position="117"/>
    </location>
</feature>
<dbReference type="GO" id="GO:0001501">
    <property type="term" value="P:skeletal system development"/>
    <property type="evidence" value="ECO:0007669"/>
    <property type="project" value="Ensembl"/>
</dbReference>
<protein>
    <recommendedName>
        <fullName evidence="20">Voltage-dependent L-type calcium channel subunit alpha</fullName>
    </recommendedName>
</protein>
<dbReference type="STRING" id="29139.ENSVURP00010005188"/>
<dbReference type="OMA" id="NFADHRP"/>
<dbReference type="FunFam" id="1.10.287.70:FF:000009">
    <property type="entry name" value="Voltage-dependent L-type calcium channel subunit alpha"/>
    <property type="match status" value="1"/>
</dbReference>
<feature type="transmembrane region" description="Helical" evidence="22">
    <location>
        <begin position="137"/>
        <end position="154"/>
    </location>
</feature>
<dbReference type="InterPro" id="IPR002048">
    <property type="entry name" value="EF_hand_dom"/>
</dbReference>
<dbReference type="FunFam" id="1.20.120.350:FF:000001">
    <property type="entry name" value="Voltage-dependent L-type calcium channel subunit alpha"/>
    <property type="match status" value="1"/>
</dbReference>
<dbReference type="GO" id="GO:0007520">
    <property type="term" value="P:myoblast fusion"/>
    <property type="evidence" value="ECO:0007669"/>
    <property type="project" value="Ensembl"/>
</dbReference>
<dbReference type="PANTHER" id="PTHR45628">
    <property type="entry name" value="VOLTAGE-DEPENDENT CALCIUM CHANNEL TYPE A SUBUNIT ALPHA-1"/>
    <property type="match status" value="1"/>
</dbReference>
<evidence type="ECO:0000256" key="2">
    <source>
        <dbReference type="ARBA" id="ARBA00022553"/>
    </source>
</evidence>
<evidence type="ECO:0000256" key="13">
    <source>
        <dbReference type="ARBA" id="ARBA00023157"/>
    </source>
</evidence>
<keyword evidence="4 20" id="KW-0107">Calcium channel</keyword>
<proteinExistence type="inferred from homology"/>
<keyword evidence="10 22" id="KW-1133">Transmembrane helix</keyword>